<keyword evidence="4" id="KW-1185">Reference proteome</keyword>
<dbReference type="InterPro" id="IPR013780">
    <property type="entry name" value="Glyco_hydro_b"/>
</dbReference>
<dbReference type="InterPro" id="IPR052974">
    <property type="entry name" value="GH79_Enzymes"/>
</dbReference>
<dbReference type="PANTHER" id="PTHR36183">
    <property type="entry name" value="BETA-GLUCURONIDASE"/>
    <property type="match status" value="1"/>
</dbReference>
<dbReference type="Proteomes" id="UP000637239">
    <property type="component" value="Chromosome 2"/>
</dbReference>
<dbReference type="Pfam" id="PF16862">
    <property type="entry name" value="Glyco_hydro_79C"/>
    <property type="match status" value="1"/>
</dbReference>
<feature type="chain" id="PRO_5030604536" description="Beta-glucuronidase C-terminal domain-containing protein" evidence="1">
    <location>
        <begin position="24"/>
        <end position="514"/>
    </location>
</feature>
<dbReference type="PANTHER" id="PTHR36183:SF2">
    <property type="entry name" value="BETA-GLUCURONIDASE C-TERMINAL DOMAIN-CONTAINING PROTEIN"/>
    <property type="match status" value="1"/>
</dbReference>
<evidence type="ECO:0000256" key="1">
    <source>
        <dbReference type="SAM" id="SignalP"/>
    </source>
</evidence>
<dbReference type="EMBL" id="AP024417">
    <property type="protein sequence ID" value="BCR85331.1"/>
    <property type="molecule type" value="Genomic_DNA"/>
</dbReference>
<name>A0A7R7VII5_ASPCH</name>
<evidence type="ECO:0000259" key="2">
    <source>
        <dbReference type="Pfam" id="PF16862"/>
    </source>
</evidence>
<evidence type="ECO:0000313" key="4">
    <source>
        <dbReference type="Proteomes" id="UP000637239"/>
    </source>
</evidence>
<feature type="signal peptide" evidence="1">
    <location>
        <begin position="1"/>
        <end position="23"/>
    </location>
</feature>
<evidence type="ECO:0000313" key="3">
    <source>
        <dbReference type="EMBL" id="BCR85331.1"/>
    </source>
</evidence>
<sequence>MVLHRPSRLFGLSLLLQLGQGKADTVVVPSCPKDTEPVANDFQSFSIEFSYFPDFTGNKSHPNEFSRTMLGNLKDITGVAPVIRVGGTTQDRSEYRPNQKETIRNIFEDPDDDQPIRTYFGPGFFESYEALGDFPYTHGLNFNASIAQEASSAIAACKTIKTSNLHLYELGNEINMEPSRYRPADYSMADYIRDWNHRSTSIATAYRKACGRPFPGMLAPSFIMPSFHVSESKPWTVEGIYANGYDKANLTREIGIHHYMQVNEPPQLPPATRLEQVLMNHTNIVEALAPHIQRAKKLDYLDHPYILSEINSIAKQGRNGESNVFGDALWLVDFSLWAAEHNIRRLNFHQGTSYRYASWQPILNKGIAPTTKPPYYGQIMVATALGRSENMRISNIPLSTHTDAAYALFDNTKLSKLVVLNMKAFNSTSGADSRSSQEYKFKVPEHLRSAKVQRLIAPGSDVEKDVTFGGVSYDYELEKGNAVVVDDMEESVGIEDGVLSITLPDSSAVLLTLN</sequence>
<dbReference type="KEGG" id="ache:ACHE_20789A"/>
<dbReference type="Gene3D" id="2.60.40.1180">
    <property type="entry name" value="Golgi alpha-mannosidase II"/>
    <property type="match status" value="1"/>
</dbReference>
<dbReference type="AlphaFoldDB" id="A0A7R7VII5"/>
<dbReference type="InterPro" id="IPR031728">
    <property type="entry name" value="GlcAase_C"/>
</dbReference>
<proteinExistence type="predicted"/>
<dbReference type="Gene3D" id="3.20.20.80">
    <property type="entry name" value="Glycosidases"/>
    <property type="match status" value="1"/>
</dbReference>
<dbReference type="GeneID" id="66979690"/>
<protein>
    <recommendedName>
        <fullName evidence="2">Beta-glucuronidase C-terminal domain-containing protein</fullName>
    </recommendedName>
</protein>
<reference evidence="3" key="2">
    <citation type="submission" date="2021-02" db="EMBL/GenBank/DDBJ databases">
        <title>Aspergillus chevalieri M1 genome sequence.</title>
        <authorList>
            <person name="Kadooka C."/>
            <person name="Mori K."/>
            <person name="Futagami T."/>
        </authorList>
    </citation>
    <scope>NUCLEOTIDE SEQUENCE</scope>
    <source>
        <strain evidence="3">M1</strain>
    </source>
</reference>
<reference evidence="3" key="1">
    <citation type="submission" date="2021-01" db="EMBL/GenBank/DDBJ databases">
        <authorList>
            <consortium name="Aspergillus chevalieri M1 genome sequencing consortium"/>
            <person name="Kazuki M."/>
            <person name="Futagami T."/>
        </authorList>
    </citation>
    <scope>NUCLEOTIDE SEQUENCE</scope>
    <source>
        <strain evidence="3">M1</strain>
    </source>
</reference>
<dbReference type="InterPro" id="IPR017853">
    <property type="entry name" value="GH"/>
</dbReference>
<gene>
    <name evidence="3" type="ORF">ACHE_20789A</name>
</gene>
<accession>A0A7R7VII5</accession>
<dbReference type="RefSeq" id="XP_043133853.1">
    <property type="nucleotide sequence ID" value="XM_043285131.1"/>
</dbReference>
<organism evidence="3 4">
    <name type="scientific">Aspergillus chevalieri</name>
    <name type="common">Eurotium chevalieri</name>
    <dbReference type="NCBI Taxonomy" id="182096"/>
    <lineage>
        <taxon>Eukaryota</taxon>
        <taxon>Fungi</taxon>
        <taxon>Dikarya</taxon>
        <taxon>Ascomycota</taxon>
        <taxon>Pezizomycotina</taxon>
        <taxon>Eurotiomycetes</taxon>
        <taxon>Eurotiomycetidae</taxon>
        <taxon>Eurotiales</taxon>
        <taxon>Aspergillaceae</taxon>
        <taxon>Aspergillus</taxon>
        <taxon>Aspergillus subgen. Aspergillus</taxon>
    </lineage>
</organism>
<keyword evidence="1" id="KW-0732">Signal</keyword>
<feature type="domain" description="Beta-glucuronidase C-terminal" evidence="2">
    <location>
        <begin position="405"/>
        <end position="510"/>
    </location>
</feature>
<dbReference type="SUPFAM" id="SSF51445">
    <property type="entry name" value="(Trans)glycosidases"/>
    <property type="match status" value="1"/>
</dbReference>